<evidence type="ECO:0000256" key="1">
    <source>
        <dbReference type="SAM" id="MobiDB-lite"/>
    </source>
</evidence>
<dbReference type="GO" id="GO:0003676">
    <property type="term" value="F:nucleic acid binding"/>
    <property type="evidence" value="ECO:0007669"/>
    <property type="project" value="InterPro"/>
</dbReference>
<dbReference type="SUPFAM" id="SSF53098">
    <property type="entry name" value="Ribonuclease H-like"/>
    <property type="match status" value="1"/>
</dbReference>
<organism evidence="3">
    <name type="scientific">Fagus sylvatica</name>
    <name type="common">Beechnut</name>
    <dbReference type="NCBI Taxonomy" id="28930"/>
    <lineage>
        <taxon>Eukaryota</taxon>
        <taxon>Viridiplantae</taxon>
        <taxon>Streptophyta</taxon>
        <taxon>Embryophyta</taxon>
        <taxon>Tracheophyta</taxon>
        <taxon>Spermatophyta</taxon>
        <taxon>Magnoliopsida</taxon>
        <taxon>eudicotyledons</taxon>
        <taxon>Gunneridae</taxon>
        <taxon>Pentapetalae</taxon>
        <taxon>rosids</taxon>
        <taxon>fabids</taxon>
        <taxon>Fagales</taxon>
        <taxon>Fagaceae</taxon>
        <taxon>Fagus</taxon>
    </lineage>
</organism>
<proteinExistence type="predicted"/>
<gene>
    <name evidence="3" type="ORF">FSB_LOCUS10420</name>
</gene>
<dbReference type="Pfam" id="PF13456">
    <property type="entry name" value="RVT_3"/>
    <property type="match status" value="1"/>
</dbReference>
<accession>A0A2N9F5Y8</accession>
<dbReference type="Gene3D" id="3.30.420.10">
    <property type="entry name" value="Ribonuclease H-like superfamily/Ribonuclease H"/>
    <property type="match status" value="1"/>
</dbReference>
<dbReference type="InterPro" id="IPR025836">
    <property type="entry name" value="Zn_knuckle_CX2CX4HX4C"/>
</dbReference>
<dbReference type="SUPFAM" id="SSF56672">
    <property type="entry name" value="DNA/RNA polymerases"/>
    <property type="match status" value="1"/>
</dbReference>
<dbReference type="Pfam" id="PF14111">
    <property type="entry name" value="DUF4283"/>
    <property type="match status" value="1"/>
</dbReference>
<sequence length="1508" mass="172628">MDELDNLWRKFTLTRSEEEKFQLSTPDEERKPTLAAKFFTRRVINIEAVTRTFKPLWRSDRGFSARDLGENMVLFEFEDSADVERVLLHEPWSYDKSLVAFRKLEAEDEPESIVLDRATFWVQIHNLPVIALKKDIALALGKSMGTVVRTSEADEEFGGGRIMRVRVQVELSKPLCRGCKLVLANGGERWISFKYERLPKFCYWCGLLSHREKDCKFWLNNQETLSREDQGYGTWLRAELERSFRKTEIKVPGRSRPKKPPPESVDKQQKEAPPPPTEMVPPRDEDSGDMECEDISEFPKQGELFLASLHTTFEEHLRMIDLEIGFCPAHPVDPYAPVGPPKIQDHATIGLPQSSSNNESTRPIINKLEVYPLGDLTNMSPSPLPQRKNGTGTWKKKARAHGSNSDQPPLITLDKRSWDDENQAPNEDGGIYGASETSRRSDTWTMLKRLYRANPLPWCVIGRVEHVNVTNSDHKCLCMSWDCPTNKRHRKPFHFKEMWLEDMGCEETIRETWNPDPRGTTMFRVATKINQCKKSLGDWSRRNFGSIRRQLVEKKKQLEDAEIMAMTGGGLEAAKSLRIEINELLKKEEKMWRQRSRSTWLKEGDRNTKYFHGRASQRRRRNTIKRVRDSAGIWQENEDQVARVFLDYFRTLFTTSNPRNIEEAVESTPPIVTQSMNDSLSRDFTAAEAELAISQMAPSTALGPDGMPPLFYKKFWHIVGPDILKAVLSCLNSDQLLKSINQTYITLIPKVKSPTRVTEFRPISLCNVLYKIISKIMSLLPLRLFTIMHSTKIGRGGAMALKLDMSKAYDRVEWGYLEKLMEKMGFYPRWISLTMMCISYVSYSILINGEPHGLIKPSRGLRQGDPLSPYLFLLCAEGLHHMIKLAEHQRILQGVSLCRYGPKITHLFFADDSLLFCRATPQDVEKIQDLLGAYERASGQQVNSDKTTIFFSKGTPQASQAAIQTSLQVPIIKQYEKYLGLPSLVGRNRSASFSQIKERVWTKLKGWKERLLSAAGKEVLIKAVAQAIPTYAMSCFKLPQSLCQELECMVRKFWWGNNSDSKKIHWVKWSSLCKSKSSGGLGFRELGKFNKALLGKQVWRLYQDQNSLRHRVYKAKFFPDCSILEASSRRRGSYAWQSLMKARASVIRGACWRVAPLRSSKVSELILPTTTRWNTTLIDRLFVPYDAEAIKSIPLSERGPPDKLIWPGSTNGNYTVKSGYRFLVEDELNNQPGSSNPTFGHSVWRELWATSVPKKIQHFLWRAVQEAIPTKRNLMRRNIIQDQICEMCKKGPEDVLHALWLCPKIRSVWNKEDWARRLRTLPLQNFSDLCAQVLSEGKSLQTEKFVNYLDEFIQSSSSPVPPQADRPIISWRAPSRCRYKFNYDGAVFRDRGEAGLGVVAVEALACKRAVRFASEIGITEGEFEGDSITIMQALNNKDHSNATFGNIIADVEFLSSKMSQIHFHHVKRQGNSIAHALARYARHSAKLEVWMEAVPPTLEHLLSKDFTS</sequence>
<feature type="region of interest" description="Disordered" evidence="1">
    <location>
        <begin position="419"/>
        <end position="438"/>
    </location>
</feature>
<reference evidence="3" key="1">
    <citation type="submission" date="2018-02" db="EMBL/GenBank/DDBJ databases">
        <authorList>
            <person name="Cohen D.B."/>
            <person name="Kent A.D."/>
        </authorList>
    </citation>
    <scope>NUCLEOTIDE SEQUENCE</scope>
</reference>
<dbReference type="Pfam" id="PF13966">
    <property type="entry name" value="zf-RVT"/>
    <property type="match status" value="1"/>
</dbReference>
<dbReference type="Pfam" id="PF00078">
    <property type="entry name" value="RVT_1"/>
    <property type="match status" value="1"/>
</dbReference>
<dbReference type="Pfam" id="PF14392">
    <property type="entry name" value="zf-CCHC_4"/>
    <property type="match status" value="1"/>
</dbReference>
<dbReference type="InterPro" id="IPR036397">
    <property type="entry name" value="RNaseH_sf"/>
</dbReference>
<dbReference type="PANTHER" id="PTHR33116">
    <property type="entry name" value="REVERSE TRANSCRIPTASE ZINC-BINDING DOMAIN-CONTAINING PROTEIN-RELATED-RELATED"/>
    <property type="match status" value="1"/>
</dbReference>
<dbReference type="InterPro" id="IPR044730">
    <property type="entry name" value="RNase_H-like_dom_plant"/>
</dbReference>
<dbReference type="InterPro" id="IPR002156">
    <property type="entry name" value="RNaseH_domain"/>
</dbReference>
<dbReference type="CDD" id="cd06222">
    <property type="entry name" value="RNase_H_like"/>
    <property type="match status" value="1"/>
</dbReference>
<dbReference type="EMBL" id="OIVN01000586">
    <property type="protein sequence ID" value="SPC82538.1"/>
    <property type="molecule type" value="Genomic_DNA"/>
</dbReference>
<feature type="domain" description="Reverse transcriptase" evidence="2">
    <location>
        <begin position="729"/>
        <end position="983"/>
    </location>
</feature>
<protein>
    <recommendedName>
        <fullName evidence="2">Reverse transcriptase domain-containing protein</fullName>
    </recommendedName>
</protein>
<dbReference type="InterPro" id="IPR043502">
    <property type="entry name" value="DNA/RNA_pol_sf"/>
</dbReference>
<dbReference type="GO" id="GO:0004523">
    <property type="term" value="F:RNA-DNA hybrid ribonuclease activity"/>
    <property type="evidence" value="ECO:0007669"/>
    <property type="project" value="InterPro"/>
</dbReference>
<dbReference type="CDD" id="cd01650">
    <property type="entry name" value="RT_nLTR_like"/>
    <property type="match status" value="1"/>
</dbReference>
<feature type="compositionally biased region" description="Basic and acidic residues" evidence="1">
    <location>
        <begin position="260"/>
        <end position="270"/>
    </location>
</feature>
<dbReference type="InterPro" id="IPR026960">
    <property type="entry name" value="RVT-Znf"/>
</dbReference>
<feature type="region of interest" description="Disordered" evidence="1">
    <location>
        <begin position="247"/>
        <end position="292"/>
    </location>
</feature>
<evidence type="ECO:0000313" key="3">
    <source>
        <dbReference type="EMBL" id="SPC82538.1"/>
    </source>
</evidence>
<dbReference type="InterPro" id="IPR012337">
    <property type="entry name" value="RNaseH-like_sf"/>
</dbReference>
<dbReference type="PROSITE" id="PS50878">
    <property type="entry name" value="RT_POL"/>
    <property type="match status" value="1"/>
</dbReference>
<feature type="region of interest" description="Disordered" evidence="1">
    <location>
        <begin position="377"/>
        <end position="413"/>
    </location>
</feature>
<dbReference type="InterPro" id="IPR000477">
    <property type="entry name" value="RT_dom"/>
</dbReference>
<dbReference type="InterPro" id="IPR025558">
    <property type="entry name" value="DUF4283"/>
</dbReference>
<evidence type="ECO:0000259" key="2">
    <source>
        <dbReference type="PROSITE" id="PS50878"/>
    </source>
</evidence>
<name>A0A2N9F5Y8_FAGSY</name>
<dbReference type="PANTHER" id="PTHR33116:SF86">
    <property type="entry name" value="REVERSE TRANSCRIPTASE DOMAIN-CONTAINING PROTEIN"/>
    <property type="match status" value="1"/>
</dbReference>